<dbReference type="EMBL" id="HBHW01008081">
    <property type="protein sequence ID" value="CAE0038122.1"/>
    <property type="molecule type" value="Transcribed_RNA"/>
</dbReference>
<dbReference type="EMBL" id="HBHW01008103">
    <property type="protein sequence ID" value="CAE0038143.1"/>
    <property type="molecule type" value="Transcribed_RNA"/>
</dbReference>
<gene>
    <name evidence="1" type="ORF">RMAR00112_LOCUS5959</name>
    <name evidence="2" type="ORF">RMAR00112_LOCUS6025</name>
    <name evidence="3" type="ORF">RMAR00112_LOCUS6036</name>
    <name evidence="4" type="ORF">RMAR00112_LOCUS6058</name>
    <name evidence="5" type="ORF">RMAR00112_LOCUS6069</name>
    <name evidence="6" type="ORF">RMAR00112_LOCUS6080</name>
    <name evidence="7" type="ORF">RMAR00112_LOCUS6101</name>
    <name evidence="8" type="ORF">RMAR00112_LOCUS6115</name>
</gene>
<evidence type="ECO:0000313" key="3">
    <source>
        <dbReference type="EMBL" id="CAE0038078.1"/>
    </source>
</evidence>
<dbReference type="EMBL" id="HBHW01008037">
    <property type="protein sequence ID" value="CAE0038078.1"/>
    <property type="molecule type" value="Transcribed_RNA"/>
</dbReference>
<sequence>MAFLSSVVLQPSCIRLEVCARRRRGRVWCTEGADGVHNKDQLGGLSGGNDRRKRNLKRVEPPKLLYLRESDKGDDEYPLVLEVEGSQLFPVFESRTDATKFYRLQRWRTGKKAQLVESPVDTIYYLGIEKGLKIAIIPSGALGVDPHQSAHLEAIRSKLEDSFNKS</sequence>
<accession>A0A7S2ZHJ4</accession>
<organism evidence="7">
    <name type="scientific">Rhodosorus marinus</name>
    <dbReference type="NCBI Taxonomy" id="101924"/>
    <lineage>
        <taxon>Eukaryota</taxon>
        <taxon>Rhodophyta</taxon>
        <taxon>Stylonematophyceae</taxon>
        <taxon>Stylonematales</taxon>
        <taxon>Stylonemataceae</taxon>
        <taxon>Rhodosorus</taxon>
    </lineage>
</organism>
<name>A0A7S2ZHJ4_9RHOD</name>
<evidence type="ECO:0000313" key="4">
    <source>
        <dbReference type="EMBL" id="CAE0038100.1"/>
    </source>
</evidence>
<proteinExistence type="predicted"/>
<evidence type="ECO:0000313" key="8">
    <source>
        <dbReference type="EMBL" id="CAE0038157.1"/>
    </source>
</evidence>
<dbReference type="EMBL" id="HBHW01008070">
    <property type="protein sequence ID" value="CAE0038111.1"/>
    <property type="molecule type" value="Transcribed_RNA"/>
</dbReference>
<dbReference type="EMBL" id="HBHW01007959">
    <property type="protein sequence ID" value="CAE0038001.1"/>
    <property type="molecule type" value="Transcribed_RNA"/>
</dbReference>
<dbReference type="EMBL" id="HBHW01008059">
    <property type="protein sequence ID" value="CAE0038100.1"/>
    <property type="molecule type" value="Transcribed_RNA"/>
</dbReference>
<protein>
    <submittedName>
        <fullName evidence="7">Uncharacterized protein</fullName>
    </submittedName>
</protein>
<reference evidence="7" key="1">
    <citation type="submission" date="2021-01" db="EMBL/GenBank/DDBJ databases">
        <authorList>
            <person name="Corre E."/>
            <person name="Pelletier E."/>
            <person name="Niang G."/>
            <person name="Scheremetjew M."/>
            <person name="Finn R."/>
            <person name="Kale V."/>
            <person name="Holt S."/>
            <person name="Cochrane G."/>
            <person name="Meng A."/>
            <person name="Brown T."/>
            <person name="Cohen L."/>
        </authorList>
    </citation>
    <scope>NUCLEOTIDE SEQUENCE</scope>
    <source>
        <strain evidence="7">CCMP 769</strain>
    </source>
</reference>
<dbReference type="EMBL" id="HBHW01008026">
    <property type="protein sequence ID" value="CAE0038067.1"/>
    <property type="molecule type" value="Transcribed_RNA"/>
</dbReference>
<evidence type="ECO:0000313" key="5">
    <source>
        <dbReference type="EMBL" id="CAE0038111.1"/>
    </source>
</evidence>
<evidence type="ECO:0000313" key="1">
    <source>
        <dbReference type="EMBL" id="CAE0038001.1"/>
    </source>
</evidence>
<evidence type="ECO:0000313" key="6">
    <source>
        <dbReference type="EMBL" id="CAE0038122.1"/>
    </source>
</evidence>
<evidence type="ECO:0000313" key="7">
    <source>
        <dbReference type="EMBL" id="CAE0038143.1"/>
    </source>
</evidence>
<dbReference type="AlphaFoldDB" id="A0A7S2ZHJ4"/>
<evidence type="ECO:0000313" key="2">
    <source>
        <dbReference type="EMBL" id="CAE0038067.1"/>
    </source>
</evidence>
<dbReference type="EMBL" id="HBHW01008126">
    <property type="protein sequence ID" value="CAE0038157.1"/>
    <property type="molecule type" value="Transcribed_RNA"/>
</dbReference>